<dbReference type="EMBL" id="CTEC01000001">
    <property type="protein sequence ID" value="CQD11350.1"/>
    <property type="molecule type" value="Genomic_DNA"/>
</dbReference>
<gene>
    <name evidence="1" type="ORF">BN000_02369</name>
</gene>
<accession>A0A0U1DCT9</accession>
<keyword evidence="2" id="KW-1185">Reference proteome</keyword>
<name>A0A0U1DCT9_9MYCO</name>
<dbReference type="RefSeq" id="WP_408632637.1">
    <property type="nucleotide sequence ID" value="NZ_CTEC01000001.1"/>
</dbReference>
<dbReference type="Proteomes" id="UP000199601">
    <property type="component" value="Unassembled WGS sequence"/>
</dbReference>
<evidence type="ECO:0000313" key="1">
    <source>
        <dbReference type="EMBL" id="CQD11350.1"/>
    </source>
</evidence>
<dbReference type="AlphaFoldDB" id="A0A0U1DCT9"/>
<protein>
    <submittedName>
        <fullName evidence="1">TetR family transcriptional regulator</fullName>
    </submittedName>
</protein>
<proteinExistence type="predicted"/>
<evidence type="ECO:0000313" key="2">
    <source>
        <dbReference type="Proteomes" id="UP000199601"/>
    </source>
</evidence>
<organism evidence="1 2">
    <name type="scientific">Mycobacterium europaeum</name>
    <dbReference type="NCBI Taxonomy" id="761804"/>
    <lineage>
        <taxon>Bacteria</taxon>
        <taxon>Bacillati</taxon>
        <taxon>Actinomycetota</taxon>
        <taxon>Actinomycetes</taxon>
        <taxon>Mycobacteriales</taxon>
        <taxon>Mycobacteriaceae</taxon>
        <taxon>Mycobacterium</taxon>
        <taxon>Mycobacterium simiae complex</taxon>
    </lineage>
</organism>
<reference evidence="2" key="1">
    <citation type="submission" date="2015-03" db="EMBL/GenBank/DDBJ databases">
        <authorList>
            <person name="Urmite Genomes"/>
        </authorList>
    </citation>
    <scope>NUCLEOTIDE SEQUENCE [LARGE SCALE GENOMIC DNA]</scope>
    <source>
        <strain evidence="2">CSUR P1344</strain>
    </source>
</reference>
<sequence>MSVDDAAEWILRVILSLIAVRGPRQRSPDGVNTFLRRFLLPSLLSTAESGGMQQILSSVLSHDD</sequence>